<evidence type="ECO:0000313" key="3">
    <source>
        <dbReference type="Proteomes" id="UP001447516"/>
    </source>
</evidence>
<gene>
    <name evidence="2" type="ORF">AAH991_27235</name>
</gene>
<comment type="caution">
    <text evidence="2">The sequence shown here is derived from an EMBL/GenBank/DDBJ whole genome shotgun (WGS) entry which is preliminary data.</text>
</comment>
<keyword evidence="3" id="KW-1185">Reference proteome</keyword>
<dbReference type="RefSeq" id="WP_346228754.1">
    <property type="nucleotide sequence ID" value="NZ_JBDJAW010000026.1"/>
</dbReference>
<keyword evidence="1" id="KW-0812">Transmembrane</keyword>
<name>A0ABV0AW51_9ACTN</name>
<sequence>MAITLAVAITATGLLLLGALAWLGLPSTTGQKPTVAEFLDTLKIVLAVVGGIGGVVALVVAYRKQRITEEENHRARETARREDIKLYVDRFDKASGKLGDASAAVRLAAVHALAALADDWEGGRQMCIDVLCAYLRMPPDPEPDREIDPGAHTAWQAMGEVRTTIWRLIAVHLRADAPIPWHGADLDFTGVTINSDIDFTYTVFSGQVSFDHARFADGMVSFLGARFVGGHVSFEHAAFSGAMVWFGSVFAGGHVSFGHANFCGSEVWFRGAIFADGRVSFDDTAFSGGEVSFDHVAFAGGQVSFRNANFSGAKVSFTEVADWSHPPEGLPPDIQT</sequence>
<organism evidence="2 3">
    <name type="scientific">Microbispora maris</name>
    <dbReference type="NCBI Taxonomy" id="3144104"/>
    <lineage>
        <taxon>Bacteria</taxon>
        <taxon>Bacillati</taxon>
        <taxon>Actinomycetota</taxon>
        <taxon>Actinomycetes</taxon>
        <taxon>Streptosporangiales</taxon>
        <taxon>Streptosporangiaceae</taxon>
        <taxon>Microbispora</taxon>
    </lineage>
</organism>
<feature type="transmembrane region" description="Helical" evidence="1">
    <location>
        <begin position="42"/>
        <end position="62"/>
    </location>
</feature>
<dbReference type="Proteomes" id="UP001447516">
    <property type="component" value="Unassembled WGS sequence"/>
</dbReference>
<keyword evidence="1" id="KW-0472">Membrane</keyword>
<dbReference type="EMBL" id="JBDJAW010000026">
    <property type="protein sequence ID" value="MEN3538833.1"/>
    <property type="molecule type" value="Genomic_DNA"/>
</dbReference>
<evidence type="ECO:0000256" key="1">
    <source>
        <dbReference type="SAM" id="Phobius"/>
    </source>
</evidence>
<dbReference type="Gene3D" id="2.160.20.80">
    <property type="entry name" value="E3 ubiquitin-protein ligase SopA"/>
    <property type="match status" value="1"/>
</dbReference>
<proteinExistence type="predicted"/>
<evidence type="ECO:0000313" key="2">
    <source>
        <dbReference type="EMBL" id="MEN3538833.1"/>
    </source>
</evidence>
<reference evidence="2 3" key="1">
    <citation type="submission" date="2024-05" db="EMBL/GenBank/DDBJ databases">
        <title>Microbispora sp.ZYX-F-249.</title>
        <authorList>
            <person name="Xie H."/>
        </authorList>
    </citation>
    <scope>NUCLEOTIDE SEQUENCE [LARGE SCALE GENOMIC DNA]</scope>
    <source>
        <strain evidence="2 3">ZYX-F-249</strain>
    </source>
</reference>
<protein>
    <recommendedName>
        <fullName evidence="4">Pentapeptide repeat-containing protein</fullName>
    </recommendedName>
</protein>
<keyword evidence="1" id="KW-1133">Transmembrane helix</keyword>
<accession>A0ABV0AW51</accession>
<evidence type="ECO:0008006" key="4">
    <source>
        <dbReference type="Google" id="ProtNLM"/>
    </source>
</evidence>